<evidence type="ECO:0000313" key="5">
    <source>
        <dbReference type="EMBL" id="MWV54302.1"/>
    </source>
</evidence>
<evidence type="ECO:0000259" key="4">
    <source>
        <dbReference type="PROSITE" id="PS51379"/>
    </source>
</evidence>
<dbReference type="EMBL" id="RXYK01000001">
    <property type="protein sequence ID" value="RTY40019.1"/>
    <property type="molecule type" value="Genomic_DNA"/>
</dbReference>
<dbReference type="AlphaFoldDB" id="A0A432AXL2"/>
<comment type="caution">
    <text evidence="6">The sequence shown here is derived from an EMBL/GenBank/DDBJ whole genome shotgun (WGS) entry which is preliminary data.</text>
</comment>
<dbReference type="RefSeq" id="WP_011890081.1">
    <property type="nucleotide sequence ID" value="NZ_RXYJ01000006.1"/>
</dbReference>
<dbReference type="InterPro" id="IPR009051">
    <property type="entry name" value="Helical_ferredxn"/>
</dbReference>
<protein>
    <submittedName>
        <fullName evidence="6">4Fe-4S ferredoxin</fullName>
    </submittedName>
</protein>
<dbReference type="OMA" id="DCGECER"/>
<keyword evidence="8" id="KW-1185">Reference proteome</keyword>
<gene>
    <name evidence="6" type="ORF">EKD02_01075</name>
    <name evidence="5" type="ORF">GJ685_04380</name>
</gene>
<evidence type="ECO:0000313" key="6">
    <source>
        <dbReference type="EMBL" id="RTY40019.1"/>
    </source>
</evidence>
<evidence type="ECO:0000256" key="1">
    <source>
        <dbReference type="ARBA" id="ARBA00022723"/>
    </source>
</evidence>
<evidence type="ECO:0000256" key="3">
    <source>
        <dbReference type="ARBA" id="ARBA00023014"/>
    </source>
</evidence>
<dbReference type="EMBL" id="WUBZ01000010">
    <property type="protein sequence ID" value="MWV54302.1"/>
    <property type="molecule type" value="Genomic_DNA"/>
</dbReference>
<dbReference type="GO" id="GO:0051536">
    <property type="term" value="F:iron-sulfur cluster binding"/>
    <property type="evidence" value="ECO:0007669"/>
    <property type="project" value="UniProtKB-KW"/>
</dbReference>
<dbReference type="Pfam" id="PF13183">
    <property type="entry name" value="Fer4_8"/>
    <property type="match status" value="1"/>
</dbReference>
<dbReference type="InterPro" id="IPR017900">
    <property type="entry name" value="4Fe4S_Fe_S_CS"/>
</dbReference>
<feature type="domain" description="4Fe-4S ferredoxin-type" evidence="4">
    <location>
        <begin position="209"/>
        <end position="239"/>
    </location>
</feature>
<dbReference type="Gene3D" id="1.10.1060.10">
    <property type="entry name" value="Alpha-helical ferredoxin"/>
    <property type="match status" value="1"/>
</dbReference>
<dbReference type="PROSITE" id="PS00198">
    <property type="entry name" value="4FE4S_FER_1"/>
    <property type="match status" value="1"/>
</dbReference>
<sequence>MSIQEQYRSRAKELLREGTVKMVIGYGAGTTPLRRRPIFITSPDDADRLVLDAACRTNLAGYLLREGLLADQKSVAVFLTPDGVRTINILAAESQLATEQVIVLGFQIDGENARQLEGTRVADFSGIIAERKKKRKEQPSHEVARKLEQMTSVERFSFWEGEFSRCIKCYACRAACPMCWCRRCVVDNNQPQWVNTSSHTLGNLEWNLVRAFHLAGRCVECGNCSEACPVNIPLHLLNRRMTEEVLTAFDYYPGADEHQEPVLASFRKDDPETFIL</sequence>
<dbReference type="SUPFAM" id="SSF46548">
    <property type="entry name" value="alpha-helical ferredoxin"/>
    <property type="match status" value="1"/>
</dbReference>
<name>A0A432AXL2_CHLPH</name>
<proteinExistence type="predicted"/>
<dbReference type="Proteomes" id="UP000279908">
    <property type="component" value="Unassembled WGS sequence"/>
</dbReference>
<evidence type="ECO:0000313" key="7">
    <source>
        <dbReference type="Proteomes" id="UP000279908"/>
    </source>
</evidence>
<keyword evidence="2" id="KW-0408">Iron</keyword>
<dbReference type="Proteomes" id="UP000489351">
    <property type="component" value="Unassembled WGS sequence"/>
</dbReference>
<evidence type="ECO:0000256" key="2">
    <source>
        <dbReference type="ARBA" id="ARBA00023004"/>
    </source>
</evidence>
<keyword evidence="1" id="KW-0479">Metal-binding</keyword>
<reference evidence="5 8" key="2">
    <citation type="submission" date="2019-11" db="EMBL/GenBank/DDBJ databases">
        <title>Green- and brown-colored morphotypes of Chlorobia in the stratified aquatic ecosystems of Kandalaksha Gulf (White Sea): A model for study of the accessory genome evolution.</title>
        <authorList>
            <person name="Grouzdev D.S."/>
        </authorList>
    </citation>
    <scope>NUCLEOTIDE SEQUENCE [LARGE SCALE GENOMIC DNA]</scope>
    <source>
        <strain evidence="5 8">ZM</strain>
    </source>
</reference>
<keyword evidence="3" id="KW-0411">Iron-sulfur</keyword>
<accession>A0A432AXL2</accession>
<reference evidence="6 7" key="1">
    <citation type="submission" date="2018-12" db="EMBL/GenBank/DDBJ databases">
        <authorList>
            <person name="Lunina O.N."/>
            <person name="Grouzdev D.S."/>
            <person name="Gorlenko V.M."/>
            <person name="Savvichev A.S."/>
        </authorList>
    </citation>
    <scope>NUCLEOTIDE SEQUENCE [LARGE SCALE GENOMIC DNA]</scope>
    <source>
        <strain evidence="6 7">BrKhr-17</strain>
    </source>
</reference>
<evidence type="ECO:0000313" key="8">
    <source>
        <dbReference type="Proteomes" id="UP000489351"/>
    </source>
</evidence>
<dbReference type="PROSITE" id="PS51379">
    <property type="entry name" value="4FE4S_FER_2"/>
    <property type="match status" value="1"/>
</dbReference>
<organism evidence="6 7">
    <name type="scientific">Chlorobium phaeovibrioides</name>
    <dbReference type="NCBI Taxonomy" id="1094"/>
    <lineage>
        <taxon>Bacteria</taxon>
        <taxon>Pseudomonadati</taxon>
        <taxon>Chlorobiota</taxon>
        <taxon>Chlorobiia</taxon>
        <taxon>Chlorobiales</taxon>
        <taxon>Chlorobiaceae</taxon>
        <taxon>Chlorobium/Pelodictyon group</taxon>
        <taxon>Chlorobium</taxon>
    </lineage>
</organism>
<dbReference type="GO" id="GO:0046872">
    <property type="term" value="F:metal ion binding"/>
    <property type="evidence" value="ECO:0007669"/>
    <property type="project" value="UniProtKB-KW"/>
</dbReference>
<dbReference type="InterPro" id="IPR017896">
    <property type="entry name" value="4Fe4S_Fe-S-bd"/>
</dbReference>